<evidence type="ECO:0000313" key="1">
    <source>
        <dbReference type="EMBL" id="SVC54838.1"/>
    </source>
</evidence>
<name>A0A382N2M5_9ZZZZ</name>
<proteinExistence type="predicted"/>
<organism evidence="1">
    <name type="scientific">marine metagenome</name>
    <dbReference type="NCBI Taxonomy" id="408172"/>
    <lineage>
        <taxon>unclassified sequences</taxon>
        <taxon>metagenomes</taxon>
        <taxon>ecological metagenomes</taxon>
    </lineage>
</organism>
<protein>
    <submittedName>
        <fullName evidence="1">Uncharacterized protein</fullName>
    </submittedName>
</protein>
<sequence>MAVYKDKKYKTINVPLSMKDEIKKMLEERGIEWYIMSSSEGEKEDVKLLEKCN</sequence>
<dbReference type="AlphaFoldDB" id="A0A382N2M5"/>
<gene>
    <name evidence="1" type="ORF">METZ01_LOCUS307692</name>
</gene>
<reference evidence="1" key="1">
    <citation type="submission" date="2018-05" db="EMBL/GenBank/DDBJ databases">
        <authorList>
            <person name="Lanie J.A."/>
            <person name="Ng W.-L."/>
            <person name="Kazmierczak K.M."/>
            <person name="Andrzejewski T.M."/>
            <person name="Davidsen T.M."/>
            <person name="Wayne K.J."/>
            <person name="Tettelin H."/>
            <person name="Glass J.I."/>
            <person name="Rusch D."/>
            <person name="Podicherti R."/>
            <person name="Tsui H.-C.T."/>
            <person name="Winkler M.E."/>
        </authorList>
    </citation>
    <scope>NUCLEOTIDE SEQUENCE</scope>
</reference>
<accession>A0A382N2M5</accession>
<dbReference type="EMBL" id="UINC01097266">
    <property type="protein sequence ID" value="SVC54838.1"/>
    <property type="molecule type" value="Genomic_DNA"/>
</dbReference>